<comment type="caution">
    <text evidence="1">The sequence shown here is derived from an EMBL/GenBank/DDBJ whole genome shotgun (WGS) entry which is preliminary data.</text>
</comment>
<dbReference type="OrthoDB" id="1729993at2759"/>
<dbReference type="AlphaFoldDB" id="A0A9J6AY26"/>
<proteinExistence type="predicted"/>
<dbReference type="EMBL" id="JACXVP010000001">
    <property type="protein sequence ID" value="KAG5629186.1"/>
    <property type="molecule type" value="Genomic_DNA"/>
</dbReference>
<accession>A0A9J6AY26</accession>
<name>A0A9J6AY26_SOLCO</name>
<evidence type="ECO:0000313" key="2">
    <source>
        <dbReference type="Proteomes" id="UP000824120"/>
    </source>
</evidence>
<evidence type="ECO:0000313" key="1">
    <source>
        <dbReference type="EMBL" id="KAG5629186.1"/>
    </source>
</evidence>
<organism evidence="1 2">
    <name type="scientific">Solanum commersonii</name>
    <name type="common">Commerson's wild potato</name>
    <name type="synonym">Commerson's nightshade</name>
    <dbReference type="NCBI Taxonomy" id="4109"/>
    <lineage>
        <taxon>Eukaryota</taxon>
        <taxon>Viridiplantae</taxon>
        <taxon>Streptophyta</taxon>
        <taxon>Embryophyta</taxon>
        <taxon>Tracheophyta</taxon>
        <taxon>Spermatophyta</taxon>
        <taxon>Magnoliopsida</taxon>
        <taxon>eudicotyledons</taxon>
        <taxon>Gunneridae</taxon>
        <taxon>Pentapetalae</taxon>
        <taxon>asterids</taxon>
        <taxon>lamiids</taxon>
        <taxon>Solanales</taxon>
        <taxon>Solanaceae</taxon>
        <taxon>Solanoideae</taxon>
        <taxon>Solaneae</taxon>
        <taxon>Solanum</taxon>
    </lineage>
</organism>
<reference evidence="1 2" key="1">
    <citation type="submission" date="2020-09" db="EMBL/GenBank/DDBJ databases">
        <title>De no assembly of potato wild relative species, Solanum commersonii.</title>
        <authorList>
            <person name="Cho K."/>
        </authorList>
    </citation>
    <scope>NUCLEOTIDE SEQUENCE [LARGE SCALE GENOMIC DNA]</scope>
    <source>
        <strain evidence="1">LZ3.2</strain>
        <tissue evidence="1">Leaf</tissue>
    </source>
</reference>
<keyword evidence="2" id="KW-1185">Reference proteome</keyword>
<dbReference type="Proteomes" id="UP000824120">
    <property type="component" value="Chromosome 1"/>
</dbReference>
<protein>
    <submittedName>
        <fullName evidence="1">Uncharacterized protein</fullName>
    </submittedName>
</protein>
<gene>
    <name evidence="1" type="ORF">H5410_000903</name>
</gene>
<sequence>MDVHLNKRALGDKGIYKKLYRLAKARDKKARDQDEVKCIKDEEGKRHCVGYLEYNERHRDFGYCRWIRVEEVKSVISKMSRGRATGPDETPEEFGKSTDRAGMEWLIGMFNTAKMPEK</sequence>